<dbReference type="OrthoDB" id="7042322at2759"/>
<dbReference type="GO" id="GO:0006520">
    <property type="term" value="P:amino acid metabolic process"/>
    <property type="evidence" value="ECO:0007669"/>
    <property type="project" value="TreeGrafter"/>
</dbReference>
<accession>A0A8H7VMK4</accession>
<evidence type="ECO:0000259" key="2">
    <source>
        <dbReference type="Pfam" id="PF00155"/>
    </source>
</evidence>
<gene>
    <name evidence="3" type="ORF">INT45_011008</name>
</gene>
<feature type="domain" description="Aminotransferase class I/classII large" evidence="2">
    <location>
        <begin position="43"/>
        <end position="420"/>
    </location>
</feature>
<protein>
    <recommendedName>
        <fullName evidence="2">Aminotransferase class I/classII large domain-containing protein</fullName>
    </recommendedName>
</protein>
<sequence>MSFHEGYVSDRVIASKNNYNPMRDTFNATADLIFNPDADILNIGIAQNDLMTDILKEKVSASLSFDPTKDFGYGDPHGSRKLRGLVAELMNRNFKPKIPLSVDHLLTTTGAGAAVFFLTLGITNPGDSVLVISPYYGNFDSDVCTGSQVDNILFYPSATNDGDMTIDFNELEETFENAKVKDNKTIKAVLITNPHNPLGKCFSKDSLETVLKFASKHTLHVISDEVYGLSTYSHILDEKRKDPFISLLSLESVDQLIDPSLVHIIYGFSKDFCLNGFRVGFIIDQHNELLRQYLKSSALFSYISSIMDRLLRNMLEDTEWVDSFFTINRRRIADAYTFATNLLDKNGINYIPSEAGHFLMIDVTSHPKINSLDDEKALFVALLQENVYLAPGHIFHTRKPGYFRLTFTLDRQKIETGINKFIKALEQI</sequence>
<dbReference type="PANTHER" id="PTHR43795:SF39">
    <property type="entry name" value="AMINOTRANSFERASE CLASS I_CLASSII DOMAIN-CONTAINING PROTEIN"/>
    <property type="match status" value="1"/>
</dbReference>
<evidence type="ECO:0000313" key="3">
    <source>
        <dbReference type="EMBL" id="KAG2228216.1"/>
    </source>
</evidence>
<dbReference type="Pfam" id="PF00155">
    <property type="entry name" value="Aminotran_1_2"/>
    <property type="match status" value="1"/>
</dbReference>
<dbReference type="InterPro" id="IPR050478">
    <property type="entry name" value="Ethylene_sulfur-biosynth"/>
</dbReference>
<dbReference type="Gene3D" id="3.40.640.10">
    <property type="entry name" value="Type I PLP-dependent aspartate aminotransferase-like (Major domain)"/>
    <property type="match status" value="1"/>
</dbReference>
<dbReference type="PRINTS" id="PR00753">
    <property type="entry name" value="ACCSYNTHASE"/>
</dbReference>
<reference evidence="3 4" key="1">
    <citation type="submission" date="2020-12" db="EMBL/GenBank/DDBJ databases">
        <title>Metabolic potential, ecology and presence of endohyphal bacteria is reflected in genomic diversity of Mucoromycotina.</title>
        <authorList>
            <person name="Muszewska A."/>
            <person name="Okrasinska A."/>
            <person name="Steczkiewicz K."/>
            <person name="Drgas O."/>
            <person name="Orlowska M."/>
            <person name="Perlinska-Lenart U."/>
            <person name="Aleksandrzak-Piekarczyk T."/>
            <person name="Szatraj K."/>
            <person name="Zielenkiewicz U."/>
            <person name="Pilsyk S."/>
            <person name="Malc E."/>
            <person name="Mieczkowski P."/>
            <person name="Kruszewska J.S."/>
            <person name="Biernat P."/>
            <person name="Pawlowska J."/>
        </authorList>
    </citation>
    <scope>NUCLEOTIDE SEQUENCE [LARGE SCALE GENOMIC DNA]</scope>
    <source>
        <strain evidence="3 4">CBS 142.35</strain>
    </source>
</reference>
<dbReference type="EMBL" id="JAEPRB010000001">
    <property type="protein sequence ID" value="KAG2228216.1"/>
    <property type="molecule type" value="Genomic_DNA"/>
</dbReference>
<dbReference type="InterPro" id="IPR015421">
    <property type="entry name" value="PyrdxlP-dep_Trfase_major"/>
</dbReference>
<keyword evidence="1" id="KW-0663">Pyridoxal phosphate</keyword>
<dbReference type="GO" id="GO:0008483">
    <property type="term" value="F:transaminase activity"/>
    <property type="evidence" value="ECO:0007669"/>
    <property type="project" value="TreeGrafter"/>
</dbReference>
<dbReference type="GO" id="GO:0030170">
    <property type="term" value="F:pyridoxal phosphate binding"/>
    <property type="evidence" value="ECO:0007669"/>
    <property type="project" value="InterPro"/>
</dbReference>
<dbReference type="SUPFAM" id="SSF53383">
    <property type="entry name" value="PLP-dependent transferases"/>
    <property type="match status" value="1"/>
</dbReference>
<keyword evidence="4" id="KW-1185">Reference proteome</keyword>
<proteinExistence type="predicted"/>
<dbReference type="InterPro" id="IPR015424">
    <property type="entry name" value="PyrdxlP-dep_Trfase"/>
</dbReference>
<organism evidence="3 4">
    <name type="scientific">Circinella minor</name>
    <dbReference type="NCBI Taxonomy" id="1195481"/>
    <lineage>
        <taxon>Eukaryota</taxon>
        <taxon>Fungi</taxon>
        <taxon>Fungi incertae sedis</taxon>
        <taxon>Mucoromycota</taxon>
        <taxon>Mucoromycotina</taxon>
        <taxon>Mucoromycetes</taxon>
        <taxon>Mucorales</taxon>
        <taxon>Lichtheimiaceae</taxon>
        <taxon>Circinella</taxon>
    </lineage>
</organism>
<dbReference type="PANTHER" id="PTHR43795">
    <property type="entry name" value="BIFUNCTIONAL ASPARTATE AMINOTRANSFERASE AND GLUTAMATE/ASPARTATE-PREPHENATE AMINOTRANSFERASE-RELATED"/>
    <property type="match status" value="1"/>
</dbReference>
<evidence type="ECO:0000256" key="1">
    <source>
        <dbReference type="ARBA" id="ARBA00022898"/>
    </source>
</evidence>
<evidence type="ECO:0000313" key="4">
    <source>
        <dbReference type="Proteomes" id="UP000646827"/>
    </source>
</evidence>
<name>A0A8H7VMK4_9FUNG</name>
<dbReference type="Gene3D" id="3.90.1150.10">
    <property type="entry name" value="Aspartate Aminotransferase, domain 1"/>
    <property type="match status" value="1"/>
</dbReference>
<dbReference type="CDD" id="cd00609">
    <property type="entry name" value="AAT_like"/>
    <property type="match status" value="1"/>
</dbReference>
<dbReference type="Proteomes" id="UP000646827">
    <property type="component" value="Unassembled WGS sequence"/>
</dbReference>
<comment type="caution">
    <text evidence="3">The sequence shown here is derived from an EMBL/GenBank/DDBJ whole genome shotgun (WGS) entry which is preliminary data.</text>
</comment>
<dbReference type="AlphaFoldDB" id="A0A8H7VMK4"/>
<dbReference type="InterPro" id="IPR015422">
    <property type="entry name" value="PyrdxlP-dep_Trfase_small"/>
</dbReference>
<dbReference type="InterPro" id="IPR004839">
    <property type="entry name" value="Aminotransferase_I/II_large"/>
</dbReference>